<dbReference type="Gene3D" id="1.10.1200.150">
    <property type="entry name" value="Transcriptional regulator CtsR, C-terminal domain"/>
    <property type="match status" value="1"/>
</dbReference>
<dbReference type="Gene3D" id="3.30.56.130">
    <property type="entry name" value="Transcriptional regulator CtsR, winged HTH domain"/>
    <property type="match status" value="1"/>
</dbReference>
<evidence type="ECO:0000259" key="9">
    <source>
        <dbReference type="Pfam" id="PF17727"/>
    </source>
</evidence>
<evidence type="ECO:0000256" key="7">
    <source>
        <dbReference type="PIRNR" id="PIRNR010607"/>
    </source>
</evidence>
<dbReference type="Pfam" id="PF05848">
    <property type="entry name" value="CtsR"/>
    <property type="match status" value="1"/>
</dbReference>
<organism evidence="10 11">
    <name type="scientific">Pseudolactococcus piscium</name>
    <dbReference type="NCBI Taxonomy" id="1364"/>
    <lineage>
        <taxon>Bacteria</taxon>
        <taxon>Bacillati</taxon>
        <taxon>Bacillota</taxon>
        <taxon>Bacilli</taxon>
        <taxon>Lactobacillales</taxon>
        <taxon>Streptococcaceae</taxon>
        <taxon>Pseudolactococcus</taxon>
    </lineage>
</organism>
<evidence type="ECO:0000256" key="1">
    <source>
        <dbReference type="ARBA" id="ARBA00010189"/>
    </source>
</evidence>
<evidence type="ECO:0000256" key="2">
    <source>
        <dbReference type="ARBA" id="ARBA00014129"/>
    </source>
</evidence>
<dbReference type="InterPro" id="IPR041473">
    <property type="entry name" value="CtsR_C"/>
</dbReference>
<name>A0A2A5RXS6_9LACT</name>
<dbReference type="InterPro" id="IPR041902">
    <property type="entry name" value="CtsR_N_sf"/>
</dbReference>
<evidence type="ECO:0000256" key="5">
    <source>
        <dbReference type="ARBA" id="ARBA00023125"/>
    </source>
</evidence>
<dbReference type="PIRSF" id="PIRSF010607">
    <property type="entry name" value="Txn_repr_CtsR"/>
    <property type="match status" value="1"/>
</dbReference>
<dbReference type="InterPro" id="IPR008463">
    <property type="entry name" value="CtsR"/>
</dbReference>
<dbReference type="EMBL" id="JXJW01000013">
    <property type="protein sequence ID" value="PCS06004.1"/>
    <property type="molecule type" value="Genomic_DNA"/>
</dbReference>
<proteinExistence type="inferred from homology"/>
<evidence type="ECO:0000256" key="3">
    <source>
        <dbReference type="ARBA" id="ARBA00022491"/>
    </source>
</evidence>
<reference evidence="10 11" key="1">
    <citation type="submission" date="2014-12" db="EMBL/GenBank/DDBJ databases">
        <title>Draft genome sequences of 10 type strains of Lactococcus.</title>
        <authorList>
            <person name="Sun Z."/>
            <person name="Zhong Z."/>
            <person name="Liu W."/>
            <person name="Zhang W."/>
            <person name="Zhang H."/>
        </authorList>
    </citation>
    <scope>NUCLEOTIDE SEQUENCE [LARGE SCALE GENOMIC DNA]</scope>
    <source>
        <strain evidence="10 11">DSM 6634</strain>
    </source>
</reference>
<evidence type="ECO:0000313" key="10">
    <source>
        <dbReference type="EMBL" id="PCS06004.1"/>
    </source>
</evidence>
<evidence type="ECO:0000256" key="4">
    <source>
        <dbReference type="ARBA" id="ARBA00023015"/>
    </source>
</evidence>
<dbReference type="Pfam" id="PF17727">
    <property type="entry name" value="CtsR_C"/>
    <property type="match status" value="1"/>
</dbReference>
<keyword evidence="3 7" id="KW-0678">Repressor</keyword>
<keyword evidence="4 7" id="KW-0805">Transcription regulation</keyword>
<dbReference type="GO" id="GO:0003677">
    <property type="term" value="F:DNA binding"/>
    <property type="evidence" value="ECO:0007669"/>
    <property type="project" value="UniProtKB-UniRule"/>
</dbReference>
<dbReference type="InterPro" id="IPR040465">
    <property type="entry name" value="CtsR_N"/>
</dbReference>
<keyword evidence="5 7" id="KW-0238">DNA-binding</keyword>
<protein>
    <recommendedName>
        <fullName evidence="2 7">Transcriptional regulator CtsR</fullName>
    </recommendedName>
</protein>
<evidence type="ECO:0000259" key="8">
    <source>
        <dbReference type="Pfam" id="PF05848"/>
    </source>
</evidence>
<feature type="domain" description="CtsR N-terminal HTH" evidence="8">
    <location>
        <begin position="12"/>
        <end position="81"/>
    </location>
</feature>
<evidence type="ECO:0000256" key="6">
    <source>
        <dbReference type="ARBA" id="ARBA00023163"/>
    </source>
</evidence>
<dbReference type="AlphaFoldDB" id="A0A2A5RXS6"/>
<gene>
    <name evidence="10" type="ORF">RU86_GL000509</name>
</gene>
<comment type="caution">
    <text evidence="10">The sequence shown here is derived from an EMBL/GenBank/DDBJ whole genome shotgun (WGS) entry which is preliminary data.</text>
</comment>
<accession>A0A2A5RXS6</accession>
<sequence length="155" mass="17877">MLLHVEEDYMRNTSDMIEKYLKELLSQATEIEIRRSEIAANFGVVPSQINYVIKTRFTLPKGFEVESKRGGGGYIRIVRIQYSDEHDFLMALIPKIPEKLSVSMLQDLLQLLFNEKIVDEREGNLLLLTLSSPVLTDLQRAILFTTLVHGFDKLY</sequence>
<keyword evidence="6 7" id="KW-0804">Transcription</keyword>
<comment type="similarity">
    <text evidence="1 7">Belongs to the CtsR family.</text>
</comment>
<feature type="domain" description="CtsR C-terminal dimerization" evidence="9">
    <location>
        <begin position="84"/>
        <end position="136"/>
    </location>
</feature>
<dbReference type="InterPro" id="IPR041908">
    <property type="entry name" value="CtsR_C_sf"/>
</dbReference>
<keyword evidence="11" id="KW-1185">Reference proteome</keyword>
<dbReference type="GO" id="GO:0006355">
    <property type="term" value="P:regulation of DNA-templated transcription"/>
    <property type="evidence" value="ECO:0007669"/>
    <property type="project" value="UniProtKB-UniRule"/>
</dbReference>
<dbReference type="Proteomes" id="UP000218282">
    <property type="component" value="Unassembled WGS sequence"/>
</dbReference>
<evidence type="ECO:0000313" key="11">
    <source>
        <dbReference type="Proteomes" id="UP000218282"/>
    </source>
</evidence>